<dbReference type="InterPro" id="IPR036116">
    <property type="entry name" value="FN3_sf"/>
</dbReference>
<evidence type="ECO:0000313" key="7">
    <source>
        <dbReference type="Proteomes" id="UP001501444"/>
    </source>
</evidence>
<reference evidence="6 7" key="1">
    <citation type="journal article" date="2019" name="Int. J. Syst. Evol. Microbiol.">
        <title>The Global Catalogue of Microorganisms (GCM) 10K type strain sequencing project: providing services to taxonomists for standard genome sequencing and annotation.</title>
        <authorList>
            <consortium name="The Broad Institute Genomics Platform"/>
            <consortium name="The Broad Institute Genome Sequencing Center for Infectious Disease"/>
            <person name="Wu L."/>
            <person name="Ma J."/>
        </authorList>
    </citation>
    <scope>NUCLEOTIDE SEQUENCE [LARGE SCALE GENOMIC DNA]</scope>
    <source>
        <strain evidence="6 7">JCM 3272</strain>
    </source>
</reference>
<proteinExistence type="predicted"/>
<dbReference type="CDD" id="cd00603">
    <property type="entry name" value="IPT_PCSR"/>
    <property type="match status" value="1"/>
</dbReference>
<feature type="region of interest" description="Disordered" evidence="3">
    <location>
        <begin position="443"/>
        <end position="529"/>
    </location>
</feature>
<dbReference type="SUPFAM" id="SSF49265">
    <property type="entry name" value="Fibronectin type III"/>
    <property type="match status" value="1"/>
</dbReference>
<dbReference type="CDD" id="cd00102">
    <property type="entry name" value="IPT"/>
    <property type="match status" value="4"/>
</dbReference>
<dbReference type="InterPro" id="IPR014756">
    <property type="entry name" value="Ig_E-set"/>
</dbReference>
<dbReference type="SMART" id="SM00060">
    <property type="entry name" value="FN3"/>
    <property type="match status" value="1"/>
</dbReference>
<protein>
    <recommendedName>
        <fullName evidence="5">Fibronectin type-III domain-containing protein</fullName>
    </recommendedName>
</protein>
<dbReference type="EMBL" id="BAAARV010000076">
    <property type="protein sequence ID" value="GAA2374743.1"/>
    <property type="molecule type" value="Genomic_DNA"/>
</dbReference>
<keyword evidence="4" id="KW-1133">Transmembrane helix</keyword>
<feature type="transmembrane region" description="Helical" evidence="4">
    <location>
        <begin position="762"/>
        <end position="780"/>
    </location>
</feature>
<evidence type="ECO:0000256" key="1">
    <source>
        <dbReference type="ARBA" id="ARBA00023295"/>
    </source>
</evidence>
<feature type="domain" description="Fibronectin type-III" evidence="5">
    <location>
        <begin position="546"/>
        <end position="639"/>
    </location>
</feature>
<dbReference type="InterPro" id="IPR013783">
    <property type="entry name" value="Ig-like_fold"/>
</dbReference>
<keyword evidence="7" id="KW-1185">Reference proteome</keyword>
<dbReference type="Pfam" id="PF00041">
    <property type="entry name" value="fn3"/>
    <property type="match status" value="1"/>
</dbReference>
<evidence type="ECO:0000256" key="4">
    <source>
        <dbReference type="SAM" id="Phobius"/>
    </source>
</evidence>
<feature type="compositionally biased region" description="Low complexity" evidence="3">
    <location>
        <begin position="624"/>
        <end position="640"/>
    </location>
</feature>
<sequence>MTITGTGFTGATAVTFDGTAATSFTVVSPTRITAVTPAGTAGSALVQVAIGTCVSPAGGGTFTYLPPVVTPTPPVVTPTPPVVIPTPPIVIPTPPIVIPLPPIASSMSPTSGPTAGGATVTITGVNLAGTTSVTFDGVTGSVSNSTATSITVVTPPHVAGNVPVGVNTVMGGTSVTGGYTYVAPPSVTSLSPASGSTSGEDTVTITGTGFTGATAVTFGAGALFTVDSDTQITALTPTHTAGPVDVAVTTPNGSATAAGAYTYVAPPSITSVSPTSGSTAGGTSVTITGTGFTGATLVRFGGTAAGPIVVNSDTSITASTPAHAAGTVGLEVTGPGGTDLMIAAYTYVAAPTAMGMSPTFGPDFGGTSVTIMGTGFTGATGVQFGILDAASFTVNSSTQITAVTPPGVWGVVPVTVTTPGGMANVPGDFEYVPVQAANLAAHAAHRDAAPEPAKARASGKADKADHAKRSAKADGKAKSKADGKAKSKADGKAKSKADGKAKSKADGKVKTTAKAKDTDKHGSDATAAPRMKKVFFQMPASLCPAPPSAPSPVTATAGTSSINVSWTAATPHDSPVTGYTVTATPGPATCTTLVTDPDPLSCVLGATAGQQYTVSVVANSAAGASDPATSSAVTPAAPVAPAAPPDTPLNLTTDKGLISTAAPGQDIVVIGTGFAAHSTATITLYSTPLVLGTVVTDGNGDFSKPVTVPPSLAAGVHTLVAQGVAPSGSPRSMKLTVTVAASAPRPATGGGLPVTGAPAGPLALAGLAMVLAGFGLLRPWQRRTVPGLR</sequence>
<dbReference type="Proteomes" id="UP001501444">
    <property type="component" value="Unassembled WGS sequence"/>
</dbReference>
<accession>A0ABN3HB71</accession>
<dbReference type="InterPro" id="IPR031148">
    <property type="entry name" value="Plexin"/>
</dbReference>
<dbReference type="SMART" id="SM00429">
    <property type="entry name" value="IPT"/>
    <property type="match status" value="4"/>
</dbReference>
<dbReference type="SUPFAM" id="SSF81296">
    <property type="entry name" value="E set domains"/>
    <property type="match status" value="5"/>
</dbReference>
<dbReference type="InterPro" id="IPR002909">
    <property type="entry name" value="IPT_dom"/>
</dbReference>
<keyword evidence="2" id="KW-0119">Carbohydrate metabolism</keyword>
<keyword evidence="1" id="KW-0326">Glycosidase</keyword>
<name>A0ABN3HB71_9ACTN</name>
<dbReference type="Pfam" id="PF01833">
    <property type="entry name" value="TIG"/>
    <property type="match status" value="5"/>
</dbReference>
<dbReference type="PANTHER" id="PTHR22625">
    <property type="entry name" value="PLEXIN"/>
    <property type="match status" value="1"/>
</dbReference>
<dbReference type="Gene3D" id="2.60.40.10">
    <property type="entry name" value="Immunoglobulins"/>
    <property type="match status" value="6"/>
</dbReference>
<keyword evidence="2" id="KW-0624">Polysaccharide degradation</keyword>
<comment type="caution">
    <text evidence="6">The sequence shown here is derived from an EMBL/GenBank/DDBJ whole genome shotgun (WGS) entry which is preliminary data.</text>
</comment>
<dbReference type="PROSITE" id="PS50853">
    <property type="entry name" value="FN3"/>
    <property type="match status" value="1"/>
</dbReference>
<keyword evidence="1" id="KW-0378">Hydrolase</keyword>
<dbReference type="InterPro" id="IPR003961">
    <property type="entry name" value="FN3_dom"/>
</dbReference>
<evidence type="ECO:0000256" key="2">
    <source>
        <dbReference type="ARBA" id="ARBA00023326"/>
    </source>
</evidence>
<organism evidence="6 7">
    <name type="scientific">Dactylosporangium salmoneum</name>
    <dbReference type="NCBI Taxonomy" id="53361"/>
    <lineage>
        <taxon>Bacteria</taxon>
        <taxon>Bacillati</taxon>
        <taxon>Actinomycetota</taxon>
        <taxon>Actinomycetes</taxon>
        <taxon>Micromonosporales</taxon>
        <taxon>Micromonosporaceae</taxon>
        <taxon>Dactylosporangium</taxon>
    </lineage>
</organism>
<dbReference type="PANTHER" id="PTHR22625:SF70">
    <property type="entry name" value="PLEXIN A, ISOFORM A"/>
    <property type="match status" value="1"/>
</dbReference>
<evidence type="ECO:0000313" key="6">
    <source>
        <dbReference type="EMBL" id="GAA2374743.1"/>
    </source>
</evidence>
<feature type="region of interest" description="Disordered" evidence="3">
    <location>
        <begin position="624"/>
        <end position="646"/>
    </location>
</feature>
<dbReference type="CDD" id="cd00063">
    <property type="entry name" value="FN3"/>
    <property type="match status" value="1"/>
</dbReference>
<gene>
    <name evidence="6" type="ORF">GCM10010170_078020</name>
</gene>
<evidence type="ECO:0000256" key="3">
    <source>
        <dbReference type="SAM" id="MobiDB-lite"/>
    </source>
</evidence>
<keyword evidence="4" id="KW-0812">Transmembrane</keyword>
<keyword evidence="4" id="KW-0472">Membrane</keyword>
<evidence type="ECO:0000259" key="5">
    <source>
        <dbReference type="PROSITE" id="PS50853"/>
    </source>
</evidence>
<feature type="compositionally biased region" description="Basic and acidic residues" evidence="3">
    <location>
        <begin position="459"/>
        <end position="523"/>
    </location>
</feature>